<dbReference type="PANTHER" id="PTHR34203:SF15">
    <property type="entry name" value="SLL1173 PROTEIN"/>
    <property type="match status" value="1"/>
</dbReference>
<proteinExistence type="predicted"/>
<dbReference type="Gene3D" id="3.40.50.150">
    <property type="entry name" value="Vaccinia Virus protein VP39"/>
    <property type="match status" value="1"/>
</dbReference>
<organism evidence="2 3">
    <name type="scientific">Crateriforma conspicua</name>
    <dbReference type="NCBI Taxonomy" id="2527996"/>
    <lineage>
        <taxon>Bacteria</taxon>
        <taxon>Pseudomonadati</taxon>
        <taxon>Planctomycetota</taxon>
        <taxon>Planctomycetia</taxon>
        <taxon>Planctomycetales</taxon>
        <taxon>Planctomycetaceae</taxon>
        <taxon>Crateriforma</taxon>
    </lineage>
</organism>
<protein>
    <submittedName>
        <fullName evidence="2">Methyltransferase domain protein</fullName>
    </submittedName>
</protein>
<reference evidence="2 3" key="1">
    <citation type="submission" date="2019-02" db="EMBL/GenBank/DDBJ databases">
        <title>Deep-cultivation of Planctomycetes and their phenomic and genomic characterization uncovers novel biology.</title>
        <authorList>
            <person name="Wiegand S."/>
            <person name="Jogler M."/>
            <person name="Boedeker C."/>
            <person name="Pinto D."/>
            <person name="Vollmers J."/>
            <person name="Rivas-Marin E."/>
            <person name="Kohn T."/>
            <person name="Peeters S.H."/>
            <person name="Heuer A."/>
            <person name="Rast P."/>
            <person name="Oberbeckmann S."/>
            <person name="Bunk B."/>
            <person name="Jeske O."/>
            <person name="Meyerdierks A."/>
            <person name="Storesund J.E."/>
            <person name="Kallscheuer N."/>
            <person name="Luecker S."/>
            <person name="Lage O.M."/>
            <person name="Pohl T."/>
            <person name="Merkel B.J."/>
            <person name="Hornburger P."/>
            <person name="Mueller R.-W."/>
            <person name="Bruemmer F."/>
            <person name="Labrenz M."/>
            <person name="Spormann A.M."/>
            <person name="Op Den Camp H."/>
            <person name="Overmann J."/>
            <person name="Amann R."/>
            <person name="Jetten M.S.M."/>
            <person name="Mascher T."/>
            <person name="Medema M.H."/>
            <person name="Devos D.P."/>
            <person name="Kaster A.-K."/>
            <person name="Ovreas L."/>
            <person name="Rohde M."/>
            <person name="Galperin M.Y."/>
            <person name="Jogler C."/>
        </authorList>
    </citation>
    <scope>NUCLEOTIDE SEQUENCE [LARGE SCALE GENOMIC DNA]</scope>
    <source>
        <strain evidence="2 3">Pan14r</strain>
    </source>
</reference>
<evidence type="ECO:0000313" key="2">
    <source>
        <dbReference type="EMBL" id="TWT65549.1"/>
    </source>
</evidence>
<dbReference type="EMBL" id="SJPL01000002">
    <property type="protein sequence ID" value="TWT65549.1"/>
    <property type="molecule type" value="Genomic_DNA"/>
</dbReference>
<dbReference type="PANTHER" id="PTHR34203">
    <property type="entry name" value="METHYLTRANSFERASE, FKBM FAMILY PROTEIN"/>
    <property type="match status" value="1"/>
</dbReference>
<dbReference type="AlphaFoldDB" id="A0A5C5XSI6"/>
<dbReference type="GO" id="GO:0008168">
    <property type="term" value="F:methyltransferase activity"/>
    <property type="evidence" value="ECO:0007669"/>
    <property type="project" value="UniProtKB-KW"/>
</dbReference>
<accession>A0A5C5XSI6</accession>
<dbReference type="GO" id="GO:0032259">
    <property type="term" value="P:methylation"/>
    <property type="evidence" value="ECO:0007669"/>
    <property type="project" value="UniProtKB-KW"/>
</dbReference>
<evidence type="ECO:0000313" key="3">
    <source>
        <dbReference type="Proteomes" id="UP000317238"/>
    </source>
</evidence>
<keyword evidence="2" id="KW-0808">Transferase</keyword>
<dbReference type="InterPro" id="IPR029063">
    <property type="entry name" value="SAM-dependent_MTases_sf"/>
</dbReference>
<dbReference type="NCBIfam" id="TIGR01444">
    <property type="entry name" value="fkbM_fam"/>
    <property type="match status" value="1"/>
</dbReference>
<evidence type="ECO:0000259" key="1">
    <source>
        <dbReference type="Pfam" id="PF05050"/>
    </source>
</evidence>
<dbReference type="SUPFAM" id="SSF53335">
    <property type="entry name" value="S-adenosyl-L-methionine-dependent methyltransferases"/>
    <property type="match status" value="1"/>
</dbReference>
<dbReference type="Proteomes" id="UP000317238">
    <property type="component" value="Unassembled WGS sequence"/>
</dbReference>
<dbReference type="InterPro" id="IPR052514">
    <property type="entry name" value="SAM-dependent_MTase"/>
</dbReference>
<dbReference type="Pfam" id="PF05050">
    <property type="entry name" value="Methyltransf_21"/>
    <property type="match status" value="1"/>
</dbReference>
<comment type="caution">
    <text evidence="2">The sequence shown here is derived from an EMBL/GenBank/DDBJ whole genome shotgun (WGS) entry which is preliminary data.</text>
</comment>
<dbReference type="InterPro" id="IPR006342">
    <property type="entry name" value="FkbM_mtfrase"/>
</dbReference>
<keyword evidence="3" id="KW-1185">Reference proteome</keyword>
<keyword evidence="2" id="KW-0489">Methyltransferase</keyword>
<name>A0A5C5XSI6_9PLAN</name>
<sequence>MRFASSQTAMRLASGGIVHHWIRGTKFIVYPGESGLTQNIYCGLHEYADMLFLLHTLRSGDLFVDVGANVGSYTLLASGVVGAKSISFEPVPETFQRLTDNALINRLGDRVALHQCGVGAENDEMVFTSDQNCTNHVLAENEERKANDVVVPVRRADEVLNGMSPVMIKIDVEGYETQALRGATKTLGNPTLRAVIMELNGSGERYGFDESAIIRMMQDLGFSTSTYDPFNRVLVPLEGKCLTSGNTLFVRDFEFLQERLASADPIEVNRLSI</sequence>
<gene>
    <name evidence="2" type="ORF">Pan14r_50960</name>
</gene>
<feature type="domain" description="Methyltransferase FkbM" evidence="1">
    <location>
        <begin position="65"/>
        <end position="223"/>
    </location>
</feature>